<protein>
    <submittedName>
        <fullName evidence="2">DUF2970 domain-containing protein</fullName>
    </submittedName>
</protein>
<dbReference type="InterPro" id="IPR021344">
    <property type="entry name" value="DUF2970"/>
</dbReference>
<comment type="caution">
    <text evidence="2">The sequence shown here is derived from an EMBL/GenBank/DDBJ whole genome shotgun (WGS) entry which is preliminary data.</text>
</comment>
<dbReference type="RefSeq" id="WP_064667388.1">
    <property type="nucleotide sequence ID" value="NZ_BDDT01000008.1"/>
</dbReference>
<dbReference type="Pfam" id="PF11174">
    <property type="entry name" value="DUF2970"/>
    <property type="match status" value="1"/>
</dbReference>
<feature type="transmembrane region" description="Helical" evidence="1">
    <location>
        <begin position="36"/>
        <end position="59"/>
    </location>
</feature>
<accession>A0ABR9FIY4</accession>
<sequence length="61" mass="6772">MQQLISALQSVIAAFFGVQSEHKRQSDFKQHSPLSIIIIAVILFIIFVAAIYGVVAWVLNT</sequence>
<proteinExistence type="predicted"/>
<keyword evidence="1" id="KW-0472">Membrane</keyword>
<dbReference type="GeneID" id="303292321"/>
<evidence type="ECO:0000313" key="3">
    <source>
        <dbReference type="Proteomes" id="UP000707245"/>
    </source>
</evidence>
<keyword evidence="3" id="KW-1185">Reference proteome</keyword>
<reference evidence="2 3" key="1">
    <citation type="submission" date="2020-07" db="EMBL/GenBank/DDBJ databases">
        <title>Halophilic bacteria isolated from french cheeses.</title>
        <authorList>
            <person name="Kothe C.I."/>
            <person name="Farah-Kraiem B."/>
            <person name="Renault P."/>
            <person name="Dridi B."/>
        </authorList>
    </citation>
    <scope>NUCLEOTIDE SEQUENCE [LARGE SCALE GENOMIC DNA]</scope>
    <source>
        <strain evidence="2 3">FME14</strain>
    </source>
</reference>
<keyword evidence="1" id="KW-0812">Transmembrane</keyword>
<gene>
    <name evidence="2" type="ORF">EI167_04695</name>
</gene>
<evidence type="ECO:0000313" key="2">
    <source>
        <dbReference type="EMBL" id="MBE0456757.1"/>
    </source>
</evidence>
<dbReference type="EMBL" id="RRZA01000009">
    <property type="protein sequence ID" value="MBE0456757.1"/>
    <property type="molecule type" value="Genomic_DNA"/>
</dbReference>
<organism evidence="2 3">
    <name type="scientific">Pseudoalteromonas prydzensis</name>
    <dbReference type="NCBI Taxonomy" id="182141"/>
    <lineage>
        <taxon>Bacteria</taxon>
        <taxon>Pseudomonadati</taxon>
        <taxon>Pseudomonadota</taxon>
        <taxon>Gammaproteobacteria</taxon>
        <taxon>Alteromonadales</taxon>
        <taxon>Pseudoalteromonadaceae</taxon>
        <taxon>Pseudoalteromonas</taxon>
    </lineage>
</organism>
<name>A0ABR9FIY4_9GAMM</name>
<evidence type="ECO:0000256" key="1">
    <source>
        <dbReference type="SAM" id="Phobius"/>
    </source>
</evidence>
<dbReference type="Proteomes" id="UP000707245">
    <property type="component" value="Unassembled WGS sequence"/>
</dbReference>
<keyword evidence="1" id="KW-1133">Transmembrane helix</keyword>